<evidence type="ECO:0000313" key="3">
    <source>
        <dbReference type="Proteomes" id="UP000664132"/>
    </source>
</evidence>
<evidence type="ECO:0000256" key="1">
    <source>
        <dbReference type="SAM" id="MobiDB-lite"/>
    </source>
</evidence>
<feature type="compositionally biased region" description="Low complexity" evidence="1">
    <location>
        <begin position="25"/>
        <end position="34"/>
    </location>
</feature>
<proteinExistence type="predicted"/>
<keyword evidence="3" id="KW-1185">Reference proteome</keyword>
<name>A0A8H8BVF5_9HELO</name>
<gene>
    <name evidence="2" type="ORF">IFR04_001690</name>
</gene>
<dbReference type="AlphaFoldDB" id="A0A8H8BVF5"/>
<dbReference type="Proteomes" id="UP000664132">
    <property type="component" value="Unassembled WGS sequence"/>
</dbReference>
<feature type="compositionally biased region" description="Polar residues" evidence="1">
    <location>
        <begin position="35"/>
        <end position="56"/>
    </location>
</feature>
<dbReference type="OrthoDB" id="62952at2759"/>
<comment type="caution">
    <text evidence="2">The sequence shown here is derived from an EMBL/GenBank/DDBJ whole genome shotgun (WGS) entry which is preliminary data.</text>
</comment>
<evidence type="ECO:0000313" key="2">
    <source>
        <dbReference type="EMBL" id="KAG4425123.1"/>
    </source>
</evidence>
<sequence length="306" mass="33868">MSHASSVMKSTPGDLCGPAPDHPITTTTKSTTSSEAAQTINSASDESSGGFQTQNTVPTSTTLPSFHVLAVSDGVNKVTISGNVDINTLIAQLQQAATSSSTGEKYNMAITRLITVRPRNEVASFVNIPLELRHMILELILFNPILSDQKSVEYGTRYGQDAKYSPFGLRDTYPQNPVKSPWSLFEFCQAICHTPPESLEVKLIPLNMDTGILGSGYLNFKTFVEPLRLLRNVPSVFINDALASDVPYMYLSRILMPDLASLLKDQVNLKSELVGLMSSNEPVEYCFEIHRKLLKYTQTFERYEPY</sequence>
<feature type="region of interest" description="Disordered" evidence="1">
    <location>
        <begin position="1"/>
        <end position="56"/>
    </location>
</feature>
<accession>A0A8H8BVF5</accession>
<dbReference type="EMBL" id="JAFJYH010000013">
    <property type="protein sequence ID" value="KAG4425123.1"/>
    <property type="molecule type" value="Genomic_DNA"/>
</dbReference>
<organism evidence="2 3">
    <name type="scientific">Cadophora malorum</name>
    <dbReference type="NCBI Taxonomy" id="108018"/>
    <lineage>
        <taxon>Eukaryota</taxon>
        <taxon>Fungi</taxon>
        <taxon>Dikarya</taxon>
        <taxon>Ascomycota</taxon>
        <taxon>Pezizomycotina</taxon>
        <taxon>Leotiomycetes</taxon>
        <taxon>Helotiales</taxon>
        <taxon>Ploettnerulaceae</taxon>
        <taxon>Cadophora</taxon>
    </lineage>
</organism>
<reference evidence="2" key="1">
    <citation type="submission" date="2021-02" db="EMBL/GenBank/DDBJ databases">
        <title>Genome sequence Cadophora malorum strain M34.</title>
        <authorList>
            <person name="Stefanovic E."/>
            <person name="Vu D."/>
            <person name="Scully C."/>
            <person name="Dijksterhuis J."/>
            <person name="Roader J."/>
            <person name="Houbraken J."/>
        </authorList>
    </citation>
    <scope>NUCLEOTIDE SEQUENCE</scope>
    <source>
        <strain evidence="2">M34</strain>
    </source>
</reference>
<protein>
    <submittedName>
        <fullName evidence="2">Uncharacterized protein</fullName>
    </submittedName>
</protein>